<proteinExistence type="predicted"/>
<organism evidence="1 2">
    <name type="scientific">Klebsiella pneumoniae</name>
    <dbReference type="NCBI Taxonomy" id="573"/>
    <lineage>
        <taxon>Bacteria</taxon>
        <taxon>Pseudomonadati</taxon>
        <taxon>Pseudomonadota</taxon>
        <taxon>Gammaproteobacteria</taxon>
        <taxon>Enterobacterales</taxon>
        <taxon>Enterobacteriaceae</taxon>
        <taxon>Klebsiella/Raoultella group</taxon>
        <taxon>Klebsiella</taxon>
        <taxon>Klebsiella pneumoniae complex</taxon>
    </lineage>
</organism>
<gene>
    <name evidence="1" type="ORF">NCTC9128_00455</name>
</gene>
<accession>A0A2X3E5U5</accession>
<dbReference type="Proteomes" id="UP000251088">
    <property type="component" value="Unassembled WGS sequence"/>
</dbReference>
<evidence type="ECO:0000313" key="1">
    <source>
        <dbReference type="EMBL" id="SQC05870.1"/>
    </source>
</evidence>
<dbReference type="EMBL" id="UAWN01000002">
    <property type="protein sequence ID" value="SQC05870.1"/>
    <property type="molecule type" value="Genomic_DNA"/>
</dbReference>
<evidence type="ECO:0000313" key="2">
    <source>
        <dbReference type="Proteomes" id="UP000251088"/>
    </source>
</evidence>
<name>A0A2X3E5U5_KLEPN</name>
<protein>
    <submittedName>
        <fullName evidence="1">Uncharacterized protein</fullName>
    </submittedName>
</protein>
<dbReference type="AlphaFoldDB" id="A0A2X3E5U5"/>
<sequence length="53" mass="5982">MPGSKRICRQCLNDDRYLNNIIASDPDASESCDYCDSDEMTMSMETLLKRSTG</sequence>
<reference evidence="1 2" key="1">
    <citation type="submission" date="2018-06" db="EMBL/GenBank/DDBJ databases">
        <authorList>
            <consortium name="Pathogen Informatics"/>
            <person name="Doyle S."/>
        </authorList>
    </citation>
    <scope>NUCLEOTIDE SEQUENCE [LARGE SCALE GENOMIC DNA]</scope>
    <source>
        <strain evidence="1 2">NCTC9128</strain>
    </source>
</reference>